<dbReference type="PANTHER" id="PTHR18895:SF74">
    <property type="entry name" value="MTRF1L RELEASE FACTOR GLUTAMINE METHYLTRANSFERASE"/>
    <property type="match status" value="1"/>
</dbReference>
<protein>
    <recommendedName>
        <fullName evidence="5">Release factor glutamine methyltransferase</fullName>
        <shortName evidence="5">RF MTase</shortName>
        <ecNumber evidence="5">2.1.1.297</ecNumber>
    </recommendedName>
    <alternativeName>
        <fullName evidence="5">N5-glutamine methyltransferase PrmC</fullName>
    </alternativeName>
    <alternativeName>
        <fullName evidence="5">Protein-(glutamine-N5) MTase PrmC</fullName>
    </alternativeName>
    <alternativeName>
        <fullName evidence="5">Protein-glutamine N-methyltransferase PrmC</fullName>
    </alternativeName>
</protein>
<accession>A0ABT4I6W9</accession>
<evidence type="ECO:0000256" key="5">
    <source>
        <dbReference type="HAMAP-Rule" id="MF_02126"/>
    </source>
</evidence>
<reference evidence="8" key="1">
    <citation type="submission" date="2022-10" db="EMBL/GenBank/DDBJ databases">
        <title>Genome sequence of Actinomyces israelii ATCC 10048.</title>
        <authorList>
            <person name="Watt R.M."/>
            <person name="Tong W.M."/>
        </authorList>
    </citation>
    <scope>NUCLEOTIDE SEQUENCE</scope>
    <source>
        <strain evidence="8">ATCC 10048</strain>
    </source>
</reference>
<dbReference type="InterPro" id="IPR002052">
    <property type="entry name" value="DNA_methylase_N6_adenine_CS"/>
</dbReference>
<dbReference type="RefSeq" id="WP_268916569.1">
    <property type="nucleotide sequence ID" value="NZ_JAPTMY010000003.1"/>
</dbReference>
<dbReference type="Pfam" id="PF17827">
    <property type="entry name" value="PrmC_N"/>
    <property type="match status" value="1"/>
</dbReference>
<dbReference type="GO" id="GO:0102559">
    <property type="term" value="F:peptide chain release factor N(5)-glutamine methyltransferase activity"/>
    <property type="evidence" value="ECO:0007669"/>
    <property type="project" value="UniProtKB-EC"/>
</dbReference>
<evidence type="ECO:0000256" key="1">
    <source>
        <dbReference type="ARBA" id="ARBA00022603"/>
    </source>
</evidence>
<feature type="binding site" evidence="5">
    <location>
        <position position="195"/>
    </location>
    <ligand>
        <name>S-adenosyl-L-methionine</name>
        <dbReference type="ChEBI" id="CHEBI:59789"/>
    </ligand>
</feature>
<dbReference type="EMBL" id="JAPTMY010000003">
    <property type="protein sequence ID" value="MCZ0856878.1"/>
    <property type="molecule type" value="Genomic_DNA"/>
</dbReference>
<feature type="binding site" evidence="5">
    <location>
        <position position="148"/>
    </location>
    <ligand>
        <name>S-adenosyl-L-methionine</name>
        <dbReference type="ChEBI" id="CHEBI:59789"/>
    </ligand>
</feature>
<dbReference type="HAMAP" id="MF_02126">
    <property type="entry name" value="RF_methyltr_PrmC"/>
    <property type="match status" value="1"/>
</dbReference>
<keyword evidence="1 5" id="KW-0489">Methyltransferase</keyword>
<feature type="binding site" evidence="5">
    <location>
        <begin position="195"/>
        <end position="198"/>
    </location>
    <ligand>
        <name>substrate</name>
    </ligand>
</feature>
<evidence type="ECO:0000256" key="2">
    <source>
        <dbReference type="ARBA" id="ARBA00022679"/>
    </source>
</evidence>
<keyword evidence="2 5" id="KW-0808">Transferase</keyword>
<dbReference type="InterPro" id="IPR029063">
    <property type="entry name" value="SAM-dependent_MTases_sf"/>
</dbReference>
<dbReference type="NCBIfam" id="TIGR00536">
    <property type="entry name" value="hemK_fam"/>
    <property type="match status" value="1"/>
</dbReference>
<proteinExistence type="inferred from homology"/>
<dbReference type="Gene3D" id="3.40.50.150">
    <property type="entry name" value="Vaccinia Virus protein VP39"/>
    <property type="match status" value="1"/>
</dbReference>
<dbReference type="NCBIfam" id="TIGR03534">
    <property type="entry name" value="RF_mod_PrmC"/>
    <property type="match status" value="1"/>
</dbReference>
<dbReference type="PROSITE" id="PS00092">
    <property type="entry name" value="N6_MTASE"/>
    <property type="match status" value="1"/>
</dbReference>
<dbReference type="CDD" id="cd02440">
    <property type="entry name" value="AdoMet_MTases"/>
    <property type="match status" value="1"/>
</dbReference>
<feature type="domain" description="Methyltransferase small" evidence="6">
    <location>
        <begin position="121"/>
        <end position="201"/>
    </location>
</feature>
<comment type="function">
    <text evidence="5">Methylates the class 1 translation termination release factors RF1/PrfA and RF2/PrfB on the glutamine residue of the universally conserved GGQ motif.</text>
</comment>
<dbReference type="InterPro" id="IPR050320">
    <property type="entry name" value="N5-glutamine_MTase"/>
</dbReference>
<dbReference type="Proteomes" id="UP001072034">
    <property type="component" value="Unassembled WGS sequence"/>
</dbReference>
<dbReference type="InterPro" id="IPR007848">
    <property type="entry name" value="Small_mtfrase_dom"/>
</dbReference>
<keyword evidence="9" id="KW-1185">Reference proteome</keyword>
<evidence type="ECO:0000256" key="3">
    <source>
        <dbReference type="ARBA" id="ARBA00022691"/>
    </source>
</evidence>
<name>A0ABT4I6W9_9ACTO</name>
<organism evidence="8 9">
    <name type="scientific">Actinomyces israelii</name>
    <dbReference type="NCBI Taxonomy" id="1659"/>
    <lineage>
        <taxon>Bacteria</taxon>
        <taxon>Bacillati</taxon>
        <taxon>Actinomycetota</taxon>
        <taxon>Actinomycetes</taxon>
        <taxon>Actinomycetales</taxon>
        <taxon>Actinomycetaceae</taxon>
        <taxon>Actinomyces</taxon>
    </lineage>
</organism>
<comment type="caution">
    <text evidence="5">Lacks conserved residue(s) required for the propagation of feature annotation.</text>
</comment>
<dbReference type="Gene3D" id="1.10.8.10">
    <property type="entry name" value="DNA helicase RuvA subunit, C-terminal domain"/>
    <property type="match status" value="1"/>
</dbReference>
<dbReference type="InterPro" id="IPR004556">
    <property type="entry name" value="HemK-like"/>
</dbReference>
<evidence type="ECO:0000313" key="9">
    <source>
        <dbReference type="Proteomes" id="UP001072034"/>
    </source>
</evidence>
<dbReference type="GO" id="GO:0032259">
    <property type="term" value="P:methylation"/>
    <property type="evidence" value="ECO:0007669"/>
    <property type="project" value="UniProtKB-KW"/>
</dbReference>
<dbReference type="InterPro" id="IPR040758">
    <property type="entry name" value="PrmC_N"/>
</dbReference>
<evidence type="ECO:0000256" key="4">
    <source>
        <dbReference type="ARBA" id="ARBA00048391"/>
    </source>
</evidence>
<gene>
    <name evidence="5 8" type="primary">prmC</name>
    <name evidence="8" type="ORF">OHJ16_02265</name>
</gene>
<dbReference type="Pfam" id="PF05175">
    <property type="entry name" value="MTS"/>
    <property type="match status" value="1"/>
</dbReference>
<evidence type="ECO:0000313" key="8">
    <source>
        <dbReference type="EMBL" id="MCZ0856878.1"/>
    </source>
</evidence>
<keyword evidence="3 5" id="KW-0949">S-adenosyl-L-methionine</keyword>
<dbReference type="SUPFAM" id="SSF53335">
    <property type="entry name" value="S-adenosyl-L-methionine-dependent methyltransferases"/>
    <property type="match status" value="1"/>
</dbReference>
<evidence type="ECO:0000259" key="7">
    <source>
        <dbReference type="Pfam" id="PF17827"/>
    </source>
</evidence>
<feature type="domain" description="Release factor glutamine methyltransferase N-terminal" evidence="7">
    <location>
        <begin position="14"/>
        <end position="76"/>
    </location>
</feature>
<sequence>MSHLDRYALRGEVRAAAARLADAGVASPENDARLLAEHLLGAPLLLADGADSDFPSAYRLLVARRAAREPLQHILGVMWFRGLELASRPGVFIVRPETEVVAEAAVEAARRMTDDDGAPLAVDLCAGSGAIAVALAHEVPQARLVAVEIDETAVTLARENCERLAPGRVEVVRSDAADPRVLHELDGRVDVVVSNPPYVPAGALEDVETRRHDPEAALFGGGEDGLAVPRAVVDRAAALLRPGGVLVMEHDAGQGRALRETALAAGFEAALTGQDLTGRDRYLRAVRASGAPGSDRP</sequence>
<dbReference type="PANTHER" id="PTHR18895">
    <property type="entry name" value="HEMK METHYLTRANSFERASE"/>
    <property type="match status" value="1"/>
</dbReference>
<evidence type="ECO:0000259" key="6">
    <source>
        <dbReference type="Pfam" id="PF05175"/>
    </source>
</evidence>
<comment type="catalytic activity">
    <reaction evidence="4 5">
        <text>L-glutaminyl-[peptide chain release factor] + S-adenosyl-L-methionine = N(5)-methyl-L-glutaminyl-[peptide chain release factor] + S-adenosyl-L-homocysteine + H(+)</text>
        <dbReference type="Rhea" id="RHEA:42896"/>
        <dbReference type="Rhea" id="RHEA-COMP:10271"/>
        <dbReference type="Rhea" id="RHEA-COMP:10272"/>
        <dbReference type="ChEBI" id="CHEBI:15378"/>
        <dbReference type="ChEBI" id="CHEBI:30011"/>
        <dbReference type="ChEBI" id="CHEBI:57856"/>
        <dbReference type="ChEBI" id="CHEBI:59789"/>
        <dbReference type="ChEBI" id="CHEBI:61891"/>
        <dbReference type="EC" id="2.1.1.297"/>
    </reaction>
</comment>
<comment type="caution">
    <text evidence="8">The sequence shown here is derived from an EMBL/GenBank/DDBJ whole genome shotgun (WGS) entry which is preliminary data.</text>
</comment>
<comment type="similarity">
    <text evidence="5">Belongs to the protein N5-glutamine methyltransferase family. PrmC subfamily.</text>
</comment>
<dbReference type="EC" id="2.1.1.297" evidence="5"/>
<dbReference type="InterPro" id="IPR019874">
    <property type="entry name" value="RF_methyltr_PrmC"/>
</dbReference>